<dbReference type="GO" id="GO:0008800">
    <property type="term" value="F:beta-lactamase activity"/>
    <property type="evidence" value="ECO:0007669"/>
    <property type="project" value="UniProtKB-EC"/>
</dbReference>
<feature type="signal peptide" evidence="4">
    <location>
        <begin position="1"/>
        <end position="19"/>
    </location>
</feature>
<gene>
    <name evidence="6" type="ORF">GCM10011387_25260</name>
</gene>
<dbReference type="AlphaFoldDB" id="A0A916XHH0"/>
<evidence type="ECO:0000256" key="3">
    <source>
        <dbReference type="ARBA" id="ARBA00012865"/>
    </source>
</evidence>
<proteinExistence type="inferred from homology"/>
<reference evidence="6" key="1">
    <citation type="journal article" date="2014" name="Int. J. Syst. Evol. Microbiol.">
        <title>Complete genome sequence of Corynebacterium casei LMG S-19264T (=DSM 44701T), isolated from a smear-ripened cheese.</title>
        <authorList>
            <consortium name="US DOE Joint Genome Institute (JGI-PGF)"/>
            <person name="Walter F."/>
            <person name="Albersmeier A."/>
            <person name="Kalinowski J."/>
            <person name="Ruckert C."/>
        </authorList>
    </citation>
    <scope>NUCLEOTIDE SEQUENCE</scope>
    <source>
        <strain evidence="6">CGMCC 1.15343</strain>
    </source>
</reference>
<reference evidence="6" key="2">
    <citation type="submission" date="2020-09" db="EMBL/GenBank/DDBJ databases">
        <authorList>
            <person name="Sun Q."/>
            <person name="Zhou Y."/>
        </authorList>
    </citation>
    <scope>NUCLEOTIDE SEQUENCE</scope>
    <source>
        <strain evidence="6">CGMCC 1.15343</strain>
    </source>
</reference>
<evidence type="ECO:0000313" key="7">
    <source>
        <dbReference type="Proteomes" id="UP000651668"/>
    </source>
</evidence>
<dbReference type="PANTHER" id="PTHR35333:SF3">
    <property type="entry name" value="BETA-LACTAMASE-TYPE TRANSPEPTIDASE FOLD CONTAINING PROTEIN"/>
    <property type="match status" value="1"/>
</dbReference>
<evidence type="ECO:0000259" key="5">
    <source>
        <dbReference type="Pfam" id="PF13354"/>
    </source>
</evidence>
<dbReference type="Gene3D" id="3.40.710.10">
    <property type="entry name" value="DD-peptidase/beta-lactamase superfamily"/>
    <property type="match status" value="1"/>
</dbReference>
<dbReference type="PANTHER" id="PTHR35333">
    <property type="entry name" value="BETA-LACTAMASE"/>
    <property type="match status" value="1"/>
</dbReference>
<dbReference type="RefSeq" id="WP_188627278.1">
    <property type="nucleotide sequence ID" value="NZ_BMIL01000008.1"/>
</dbReference>
<dbReference type="Proteomes" id="UP000651668">
    <property type="component" value="Unassembled WGS sequence"/>
</dbReference>
<keyword evidence="7" id="KW-1185">Reference proteome</keyword>
<dbReference type="EMBL" id="BMIL01000008">
    <property type="protein sequence ID" value="GGC70763.1"/>
    <property type="molecule type" value="Genomic_DNA"/>
</dbReference>
<evidence type="ECO:0000256" key="4">
    <source>
        <dbReference type="SAM" id="SignalP"/>
    </source>
</evidence>
<organism evidence="6 7">
    <name type="scientific">Pedobacter quisquiliarum</name>
    <dbReference type="NCBI Taxonomy" id="1834438"/>
    <lineage>
        <taxon>Bacteria</taxon>
        <taxon>Pseudomonadati</taxon>
        <taxon>Bacteroidota</taxon>
        <taxon>Sphingobacteriia</taxon>
        <taxon>Sphingobacteriales</taxon>
        <taxon>Sphingobacteriaceae</taxon>
        <taxon>Pedobacter</taxon>
    </lineage>
</organism>
<dbReference type="GO" id="GO:0030655">
    <property type="term" value="P:beta-lactam antibiotic catabolic process"/>
    <property type="evidence" value="ECO:0007669"/>
    <property type="project" value="InterPro"/>
</dbReference>
<dbReference type="GO" id="GO:0046677">
    <property type="term" value="P:response to antibiotic"/>
    <property type="evidence" value="ECO:0007669"/>
    <property type="project" value="InterPro"/>
</dbReference>
<evidence type="ECO:0000256" key="1">
    <source>
        <dbReference type="ARBA" id="ARBA00001526"/>
    </source>
</evidence>
<keyword evidence="4" id="KW-0732">Signal</keyword>
<dbReference type="InterPro" id="IPR012338">
    <property type="entry name" value="Beta-lactam/transpept-like"/>
</dbReference>
<dbReference type="SUPFAM" id="SSF56601">
    <property type="entry name" value="beta-lactamase/transpeptidase-like"/>
    <property type="match status" value="1"/>
</dbReference>
<dbReference type="InterPro" id="IPR045155">
    <property type="entry name" value="Beta-lactam_cat"/>
</dbReference>
<protein>
    <recommendedName>
        <fullName evidence="3">beta-lactamase</fullName>
        <ecNumber evidence="3">3.5.2.6</ecNumber>
    </recommendedName>
</protein>
<dbReference type="Pfam" id="PF13354">
    <property type="entry name" value="Beta-lactamase2"/>
    <property type="match status" value="1"/>
</dbReference>
<evidence type="ECO:0000256" key="2">
    <source>
        <dbReference type="ARBA" id="ARBA00009009"/>
    </source>
</evidence>
<sequence>MKKLPIFLLLISLTFSAAAQTKKDKKLSKMIHELVQGFNGEVGIYVKNLKTGKVVEYKGDSIFPTASMIKVPITAGLMNKVAKNELDYQSKLTYKDSLLYAGEDILGSFKDGEQIALGKVMMLMITTSDNTASLWCQSLAGGGAAINELMAQEGLLNTRVNSRTPGRSANQLKYGWGQTTPREMATLLTKIRNSTLINPAVSERIYRNLIRIYYDSQALSQIPPYVQVASKSGAVDESRSEVLLVNAPHGDYVFCIATKNQRDMSWEPNNEGWVLIRSLSKMLWNYFEPGSNWQPAAGMESYRN</sequence>
<comment type="catalytic activity">
    <reaction evidence="1">
        <text>a beta-lactam + H2O = a substituted beta-amino acid</text>
        <dbReference type="Rhea" id="RHEA:20401"/>
        <dbReference type="ChEBI" id="CHEBI:15377"/>
        <dbReference type="ChEBI" id="CHEBI:35627"/>
        <dbReference type="ChEBI" id="CHEBI:140347"/>
        <dbReference type="EC" id="3.5.2.6"/>
    </reaction>
</comment>
<comment type="caution">
    <text evidence="6">The sequence shown here is derived from an EMBL/GenBank/DDBJ whole genome shotgun (WGS) entry which is preliminary data.</text>
</comment>
<evidence type="ECO:0000313" key="6">
    <source>
        <dbReference type="EMBL" id="GGC70763.1"/>
    </source>
</evidence>
<dbReference type="EC" id="3.5.2.6" evidence="3"/>
<accession>A0A916XHH0</accession>
<name>A0A916XHH0_9SPHI</name>
<comment type="similarity">
    <text evidence="2">Belongs to the class-A beta-lactamase family.</text>
</comment>
<dbReference type="InterPro" id="IPR000871">
    <property type="entry name" value="Beta-lactam_class-A"/>
</dbReference>
<feature type="domain" description="Beta-lactamase class A catalytic" evidence="5">
    <location>
        <begin position="43"/>
        <end position="258"/>
    </location>
</feature>
<feature type="chain" id="PRO_5037548214" description="beta-lactamase" evidence="4">
    <location>
        <begin position="20"/>
        <end position="304"/>
    </location>
</feature>